<name>A0A0C3BXE2_HEBCY</name>
<proteinExistence type="predicted"/>
<evidence type="ECO:0000313" key="4">
    <source>
        <dbReference type="Proteomes" id="UP000053424"/>
    </source>
</evidence>
<evidence type="ECO:0000256" key="1">
    <source>
        <dbReference type="SAM" id="MobiDB-lite"/>
    </source>
</evidence>
<evidence type="ECO:0000313" key="3">
    <source>
        <dbReference type="EMBL" id="KIM41245.1"/>
    </source>
</evidence>
<feature type="transmembrane region" description="Helical" evidence="2">
    <location>
        <begin position="99"/>
        <end position="120"/>
    </location>
</feature>
<feature type="transmembrane region" description="Helical" evidence="2">
    <location>
        <begin position="176"/>
        <end position="197"/>
    </location>
</feature>
<gene>
    <name evidence="3" type="ORF">M413DRAFT_445282</name>
</gene>
<evidence type="ECO:0000256" key="2">
    <source>
        <dbReference type="SAM" id="Phobius"/>
    </source>
</evidence>
<feature type="compositionally biased region" description="Basic and acidic residues" evidence="1">
    <location>
        <begin position="283"/>
        <end position="299"/>
    </location>
</feature>
<organism evidence="3 4">
    <name type="scientific">Hebeloma cylindrosporum</name>
    <dbReference type="NCBI Taxonomy" id="76867"/>
    <lineage>
        <taxon>Eukaryota</taxon>
        <taxon>Fungi</taxon>
        <taxon>Dikarya</taxon>
        <taxon>Basidiomycota</taxon>
        <taxon>Agaricomycotina</taxon>
        <taxon>Agaricomycetes</taxon>
        <taxon>Agaricomycetidae</taxon>
        <taxon>Agaricales</taxon>
        <taxon>Agaricineae</taxon>
        <taxon>Hymenogastraceae</taxon>
        <taxon>Hebeloma</taxon>
    </lineage>
</organism>
<keyword evidence="2" id="KW-0812">Transmembrane</keyword>
<dbReference type="HOGENOM" id="CLU_063096_0_0_1"/>
<keyword evidence="2" id="KW-0472">Membrane</keyword>
<sequence>MDTRPPPPNGAPPSYAFVTRVYRRNLRPIVMSLAFLGAIWTLFSGIGFFRNVSIYNNNNASKLALFSIVLGALSMAVFVIELFGIFAAAREKLPLVRGFAYLSILVTAIVAAIGLIDVVIHFTLKDEIISTCTKQTEGGTIYYGGIFGPIDGGTVNAGEARDWCNRYWNRDSWSDIITFLLLTFVAGFFATVAFAYFRQVLDPTSPANALRGPAQHRTGAFPSHYNPPYGGGGPGYYPYPAPQGPPPDQDDAFVPPYESKPPGYVQGAYKPDPGYGKGDYNWDNDRHEDDGPSSERDVGSRPAGGPFR</sequence>
<feature type="transmembrane region" description="Helical" evidence="2">
    <location>
        <begin position="64"/>
        <end position="87"/>
    </location>
</feature>
<feature type="region of interest" description="Disordered" evidence="1">
    <location>
        <begin position="232"/>
        <end position="308"/>
    </location>
</feature>
<protein>
    <submittedName>
        <fullName evidence="3">Uncharacterized protein</fullName>
    </submittedName>
</protein>
<dbReference type="EMBL" id="KN831780">
    <property type="protein sequence ID" value="KIM41245.1"/>
    <property type="molecule type" value="Genomic_DNA"/>
</dbReference>
<keyword evidence="4" id="KW-1185">Reference proteome</keyword>
<keyword evidence="2" id="KW-1133">Transmembrane helix</keyword>
<feature type="transmembrane region" description="Helical" evidence="2">
    <location>
        <begin position="29"/>
        <end position="49"/>
    </location>
</feature>
<feature type="compositionally biased region" description="Pro residues" evidence="1">
    <location>
        <begin position="237"/>
        <end position="247"/>
    </location>
</feature>
<accession>A0A0C3BXE2</accession>
<reference evidence="3 4" key="1">
    <citation type="submission" date="2014-04" db="EMBL/GenBank/DDBJ databases">
        <authorList>
            <consortium name="DOE Joint Genome Institute"/>
            <person name="Kuo A."/>
            <person name="Gay G."/>
            <person name="Dore J."/>
            <person name="Kohler A."/>
            <person name="Nagy L.G."/>
            <person name="Floudas D."/>
            <person name="Copeland A."/>
            <person name="Barry K.W."/>
            <person name="Cichocki N."/>
            <person name="Veneault-Fourrey C."/>
            <person name="LaButti K."/>
            <person name="Lindquist E.A."/>
            <person name="Lipzen A."/>
            <person name="Lundell T."/>
            <person name="Morin E."/>
            <person name="Murat C."/>
            <person name="Sun H."/>
            <person name="Tunlid A."/>
            <person name="Henrissat B."/>
            <person name="Grigoriev I.V."/>
            <person name="Hibbett D.S."/>
            <person name="Martin F."/>
            <person name="Nordberg H.P."/>
            <person name="Cantor M.N."/>
            <person name="Hua S.X."/>
        </authorList>
    </citation>
    <scope>NUCLEOTIDE SEQUENCE [LARGE SCALE GENOMIC DNA]</scope>
    <source>
        <strain evidence="4">h7</strain>
    </source>
</reference>
<dbReference type="Proteomes" id="UP000053424">
    <property type="component" value="Unassembled WGS sequence"/>
</dbReference>
<dbReference type="OrthoDB" id="3352285at2759"/>
<dbReference type="AlphaFoldDB" id="A0A0C3BXE2"/>
<reference evidence="4" key="2">
    <citation type="submission" date="2015-01" db="EMBL/GenBank/DDBJ databases">
        <title>Evolutionary Origins and Diversification of the Mycorrhizal Mutualists.</title>
        <authorList>
            <consortium name="DOE Joint Genome Institute"/>
            <consortium name="Mycorrhizal Genomics Consortium"/>
            <person name="Kohler A."/>
            <person name="Kuo A."/>
            <person name="Nagy L.G."/>
            <person name="Floudas D."/>
            <person name="Copeland A."/>
            <person name="Barry K.W."/>
            <person name="Cichocki N."/>
            <person name="Veneault-Fourrey C."/>
            <person name="LaButti K."/>
            <person name="Lindquist E.A."/>
            <person name="Lipzen A."/>
            <person name="Lundell T."/>
            <person name="Morin E."/>
            <person name="Murat C."/>
            <person name="Riley R."/>
            <person name="Ohm R."/>
            <person name="Sun H."/>
            <person name="Tunlid A."/>
            <person name="Henrissat B."/>
            <person name="Grigoriev I.V."/>
            <person name="Hibbett D.S."/>
            <person name="Martin F."/>
        </authorList>
    </citation>
    <scope>NUCLEOTIDE SEQUENCE [LARGE SCALE GENOMIC DNA]</scope>
    <source>
        <strain evidence="4">h7</strain>
    </source>
</reference>